<dbReference type="GO" id="GO:0015562">
    <property type="term" value="F:efflux transmembrane transporter activity"/>
    <property type="evidence" value="ECO:0007669"/>
    <property type="project" value="InterPro"/>
</dbReference>
<dbReference type="Proteomes" id="UP000298058">
    <property type="component" value="Unassembled WGS sequence"/>
</dbReference>
<reference evidence="2" key="1">
    <citation type="journal article" date="2019" name="PLoS Negl. Trop. Dis.">
        <title>Revisiting the worldwide diversity of Leptospira species in the environment.</title>
        <authorList>
            <person name="Vincent A.T."/>
            <person name="Schiettekatte O."/>
            <person name="Bourhy P."/>
            <person name="Veyrier F.J."/>
            <person name="Picardeau M."/>
        </authorList>
    </citation>
    <scope>NUCLEOTIDE SEQUENCE [LARGE SCALE GENOMIC DNA]</scope>
    <source>
        <strain evidence="2">201300427</strain>
    </source>
</reference>
<evidence type="ECO:0000256" key="1">
    <source>
        <dbReference type="SAM" id="Coils"/>
    </source>
</evidence>
<evidence type="ECO:0000313" key="3">
    <source>
        <dbReference type="Proteomes" id="UP000298058"/>
    </source>
</evidence>
<proteinExistence type="predicted"/>
<keyword evidence="1" id="KW-0175">Coiled coil</keyword>
<dbReference type="AlphaFoldDB" id="A0A4R9M219"/>
<accession>A0A4R9M219</accession>
<dbReference type="Gene3D" id="1.20.1600.10">
    <property type="entry name" value="Outer membrane efflux proteins (OEP)"/>
    <property type="match status" value="1"/>
</dbReference>
<organism evidence="2 3">
    <name type="scientific">Leptospira idonii</name>
    <dbReference type="NCBI Taxonomy" id="1193500"/>
    <lineage>
        <taxon>Bacteria</taxon>
        <taxon>Pseudomonadati</taxon>
        <taxon>Spirochaetota</taxon>
        <taxon>Spirochaetia</taxon>
        <taxon>Leptospirales</taxon>
        <taxon>Leptospiraceae</taxon>
        <taxon>Leptospira</taxon>
    </lineage>
</organism>
<protein>
    <submittedName>
        <fullName evidence="2">Transporter</fullName>
    </submittedName>
</protein>
<dbReference type="SUPFAM" id="SSF56954">
    <property type="entry name" value="Outer membrane efflux proteins (OEP)"/>
    <property type="match status" value="1"/>
</dbReference>
<gene>
    <name evidence="2" type="ORF">EHS15_02440</name>
</gene>
<dbReference type="EMBL" id="RQHW01000008">
    <property type="protein sequence ID" value="TGN20783.1"/>
    <property type="molecule type" value="Genomic_DNA"/>
</dbReference>
<keyword evidence="3" id="KW-1185">Reference proteome</keyword>
<dbReference type="OrthoDB" id="344643at2"/>
<name>A0A4R9M219_9LEPT</name>
<evidence type="ECO:0000313" key="2">
    <source>
        <dbReference type="EMBL" id="TGN20783.1"/>
    </source>
</evidence>
<comment type="caution">
    <text evidence="2">The sequence shown here is derived from an EMBL/GenBank/DDBJ whole genome shotgun (WGS) entry which is preliminary data.</text>
</comment>
<sequence>MRPLISVILCYMLFPGFLFSEPIEFSELWNRVLENSSAQKAKHSEWKASEIAKSRSDQHWLPRIYADVRTYRTNDPGLNFMGKLGQRSVTESDFSTQSMRTRPGNFLDSNNQPYTNLNSDTMNVFAKDQLNDPGYNTYSKAALGLDLPLYEGGAGENLRRIQDKKTTALFLEKESVKDKEYSRSGYLYRGIQSVNDYLKKLEDTKKANVRFLQSYGLRHRSNPVGYSGYLALKNLDHRLSSMISEANACLYEWKENLSVLSGMSSSDLFLQDENLFSFMEKYFPKGESDESNFSKSMTHYAEGEEIKSDLEMSKFLPKFGLYSETNTYGGSRNTQSAYNAGVYLQMNLYHPKDQGVVEEAKLNAYAFRQKLEELKKQEDLKIKSLNRQEISLKESYSLISDSVRYQEEQNEYMLKLYQNGNVNAMQFAEALNRSADTYSRLLEVELGLLQVRTEQYMFRQKESIHEKK</sequence>
<feature type="coiled-coil region" evidence="1">
    <location>
        <begin position="357"/>
        <end position="388"/>
    </location>
</feature>